<accession>S7UFE0</accession>
<comment type="caution">
    <text evidence="1">The sequence shown here is derived from an EMBL/GenBank/DDBJ whole genome shotgun (WGS) entry which is preliminary data.</text>
</comment>
<protein>
    <submittedName>
        <fullName evidence="1">Uncharacterized protein</fullName>
    </submittedName>
</protein>
<proteinExistence type="predicted"/>
<dbReference type="Proteomes" id="UP000014977">
    <property type="component" value="Unassembled WGS sequence"/>
</dbReference>
<sequence length="48" mass="5572">MKHIVKRAEPKDFSDWKSLANADWEPTYDELRGAPKNNASVLNVQNRM</sequence>
<evidence type="ECO:0000313" key="1">
    <source>
        <dbReference type="EMBL" id="EPR30933.1"/>
    </source>
</evidence>
<reference evidence="1 2" key="1">
    <citation type="journal article" date="2013" name="Genome Announc.">
        <title>Draft genome sequences for three mercury-methylating, sulfate-reducing bacteria.</title>
        <authorList>
            <person name="Brown S.D."/>
            <person name="Hurt R.A.Jr."/>
            <person name="Gilmour C.C."/>
            <person name="Elias D.A."/>
        </authorList>
    </citation>
    <scope>NUCLEOTIDE SEQUENCE [LARGE SCALE GENOMIC DNA]</scope>
    <source>
        <strain evidence="1 2">DSM 2059</strain>
    </source>
</reference>
<dbReference type="EMBL" id="ATHJ01000147">
    <property type="protein sequence ID" value="EPR30933.1"/>
    <property type="molecule type" value="Genomic_DNA"/>
</dbReference>
<evidence type="ECO:0000313" key="2">
    <source>
        <dbReference type="Proteomes" id="UP000014977"/>
    </source>
</evidence>
<dbReference type="AlphaFoldDB" id="S7UFE0"/>
<gene>
    <name evidence="1" type="ORF">dsmv_3689</name>
</gene>
<organism evidence="1 2">
    <name type="scientific">Desulfococcus multivorans DSM 2059</name>
    <dbReference type="NCBI Taxonomy" id="1121405"/>
    <lineage>
        <taxon>Bacteria</taxon>
        <taxon>Pseudomonadati</taxon>
        <taxon>Thermodesulfobacteriota</taxon>
        <taxon>Desulfobacteria</taxon>
        <taxon>Desulfobacterales</taxon>
        <taxon>Desulfococcaceae</taxon>
        <taxon>Desulfococcus</taxon>
    </lineage>
</organism>
<keyword evidence="2" id="KW-1185">Reference proteome</keyword>
<name>S7UFE0_DESML</name>